<dbReference type="PANTHER" id="PTHR44573">
    <property type="entry name" value="NADPH-DEPENDENT ALKENAL/ONE OXIDOREDUCTASE, CHLOROPLASTIC"/>
    <property type="match status" value="1"/>
</dbReference>
<evidence type="ECO:0000256" key="1">
    <source>
        <dbReference type="ARBA" id="ARBA00010371"/>
    </source>
</evidence>
<dbReference type="Gramene" id="ERN19463">
    <property type="protein sequence ID" value="ERN19463"/>
    <property type="gene ID" value="AMTR_s00069p00186560"/>
</dbReference>
<dbReference type="OMA" id="YDCAGIV"/>
<dbReference type="Proteomes" id="UP000017836">
    <property type="component" value="Unassembled WGS sequence"/>
</dbReference>
<dbReference type="Gene3D" id="3.40.50.720">
    <property type="entry name" value="NAD(P)-binding Rossmann-like Domain"/>
    <property type="match status" value="1"/>
</dbReference>
<dbReference type="HOGENOM" id="CLU_026673_3_3_1"/>
<dbReference type="SUPFAM" id="SSF51735">
    <property type="entry name" value="NAD(P)-binding Rossmann-fold domains"/>
    <property type="match status" value="1"/>
</dbReference>
<evidence type="ECO:0000256" key="2">
    <source>
        <dbReference type="ARBA" id="ARBA00023002"/>
    </source>
</evidence>
<keyword evidence="2" id="KW-0560">Oxidoreductase</keyword>
<organism evidence="4 5">
    <name type="scientific">Amborella trichopoda</name>
    <dbReference type="NCBI Taxonomy" id="13333"/>
    <lineage>
        <taxon>Eukaryota</taxon>
        <taxon>Viridiplantae</taxon>
        <taxon>Streptophyta</taxon>
        <taxon>Embryophyta</taxon>
        <taxon>Tracheophyta</taxon>
        <taxon>Spermatophyta</taxon>
        <taxon>Magnoliopsida</taxon>
        <taxon>Amborellales</taxon>
        <taxon>Amborellaceae</taxon>
        <taxon>Amborella</taxon>
    </lineage>
</organism>
<dbReference type="SUPFAM" id="SSF50129">
    <property type="entry name" value="GroES-like"/>
    <property type="match status" value="1"/>
</dbReference>
<feature type="domain" description="Enoyl reductase (ER)" evidence="3">
    <location>
        <begin position="14"/>
        <end position="306"/>
    </location>
</feature>
<dbReference type="CDD" id="cd05289">
    <property type="entry name" value="MDR_like_2"/>
    <property type="match status" value="1"/>
</dbReference>
<dbReference type="Pfam" id="PF08240">
    <property type="entry name" value="ADH_N"/>
    <property type="match status" value="1"/>
</dbReference>
<dbReference type="InterPro" id="IPR020843">
    <property type="entry name" value="ER"/>
</dbReference>
<dbReference type="InterPro" id="IPR013154">
    <property type="entry name" value="ADH-like_N"/>
</dbReference>
<comment type="similarity">
    <text evidence="1">Belongs to the zinc-containing alcohol dehydrogenase family. Quinone oxidoreductase subfamily.</text>
</comment>
<dbReference type="Gene3D" id="3.90.180.10">
    <property type="entry name" value="Medium-chain alcohol dehydrogenases, catalytic domain"/>
    <property type="match status" value="1"/>
</dbReference>
<dbReference type="STRING" id="13333.U5DGA3"/>
<dbReference type="GO" id="GO:0016628">
    <property type="term" value="F:oxidoreductase activity, acting on the CH-CH group of donors, NAD or NADP as acceptor"/>
    <property type="evidence" value="ECO:0007669"/>
    <property type="project" value="InterPro"/>
</dbReference>
<dbReference type="AlphaFoldDB" id="U5DGA3"/>
<dbReference type="PANTHER" id="PTHR44573:SF4">
    <property type="entry name" value="2-METHYLENE-FURAN-3-ONE REDUCTASE-LIKE"/>
    <property type="match status" value="1"/>
</dbReference>
<sequence>MKCTQKTWFYKEYGPKEVLQFGDFPMPSPKSDQVLVQVKASALNPIDFKMRQRPIVPTPLPVVPGCDMAGVVVGSGDGVSKFRIGDEVYGNIQDFHGELKQLGTLAQYIVVEESLVAMKPPNLTFEEAASLPLALQTAVEGFKTAKFKAGQTVFVVGGAGGVGSLAVQLANNVFGASKVAATCSTKKVEFVKSLGAEVVVDYTQQGYHQILEKFDFIFDTIGDTNKSYVVAKEEGAVVDITWPPSNPRAVISSLVVSGDGLARLHPYILSGKLKPIIDLTSPYDFDRVPEAFAYLETGRAWGKVVISSISS</sequence>
<dbReference type="OrthoDB" id="9992527at2759"/>
<reference evidence="5" key="1">
    <citation type="journal article" date="2013" name="Science">
        <title>The Amborella genome and the evolution of flowering plants.</title>
        <authorList>
            <consortium name="Amborella Genome Project"/>
        </authorList>
    </citation>
    <scope>NUCLEOTIDE SEQUENCE [LARGE SCALE GENOMIC DNA]</scope>
</reference>
<dbReference type="Pfam" id="PF13602">
    <property type="entry name" value="ADH_zinc_N_2"/>
    <property type="match status" value="1"/>
</dbReference>
<evidence type="ECO:0000313" key="4">
    <source>
        <dbReference type="EMBL" id="ERN19463.1"/>
    </source>
</evidence>
<evidence type="ECO:0000313" key="5">
    <source>
        <dbReference type="Proteomes" id="UP000017836"/>
    </source>
</evidence>
<dbReference type="EMBL" id="KI392069">
    <property type="protein sequence ID" value="ERN19463.1"/>
    <property type="molecule type" value="Genomic_DNA"/>
</dbReference>
<dbReference type="eggNOG" id="KOG1198">
    <property type="taxonomic scope" value="Eukaryota"/>
</dbReference>
<dbReference type="SMART" id="SM00829">
    <property type="entry name" value="PKS_ER"/>
    <property type="match status" value="1"/>
</dbReference>
<proteinExistence type="inferred from homology"/>
<evidence type="ECO:0000259" key="3">
    <source>
        <dbReference type="SMART" id="SM00829"/>
    </source>
</evidence>
<dbReference type="KEGG" id="atr:18447848"/>
<gene>
    <name evidence="4" type="ORF">AMTR_s00069p00186560</name>
</gene>
<protein>
    <recommendedName>
        <fullName evidence="3">Enoyl reductase (ER) domain-containing protein</fullName>
    </recommendedName>
</protein>
<name>U5DGA3_AMBTC</name>
<dbReference type="InterPro" id="IPR044626">
    <property type="entry name" value="AOR-like"/>
</dbReference>
<dbReference type="InterPro" id="IPR036291">
    <property type="entry name" value="NAD(P)-bd_dom_sf"/>
</dbReference>
<dbReference type="InterPro" id="IPR011032">
    <property type="entry name" value="GroES-like_sf"/>
</dbReference>
<accession>U5DGA3</accession>
<keyword evidence="5" id="KW-1185">Reference proteome</keyword>